<dbReference type="Gene3D" id="3.90.1720.10">
    <property type="entry name" value="endopeptidase domain like (from Nostoc punctiforme)"/>
    <property type="match status" value="1"/>
</dbReference>
<dbReference type="eggNOG" id="COG0791">
    <property type="taxonomic scope" value="Bacteria"/>
</dbReference>
<accession>A1B5J8</accession>
<gene>
    <name evidence="6" type="ordered locus">Pden_2708</name>
</gene>
<sequence>MTAPDRRLTPATERIALDCLRGILQRPAYTPGQPVRLAVPLADLCRAPGGARDRQLNFGADLVLLEQVDGWAFVQAAADGYCGWVRAEGLDGQMPAITHRVSAPATHVYAEPNMKTPESMRLSLGARLSVIAMQDGFARLAQGGWVPAQHISDRPERDPATVAERFLGTPYLWGGNSRCGIDCSGLAQAALAACAVPCPGDSDLQEAAFAPADDRVRRNDLLFWPGHVALALDGERMVHATAFAMAVIVEPIAQAIARIDAAGQGPFRGARRPSLAAQARFP</sequence>
<evidence type="ECO:0000313" key="7">
    <source>
        <dbReference type="Proteomes" id="UP000000361"/>
    </source>
</evidence>
<protein>
    <submittedName>
        <fullName evidence="6">NLP/P60 protein</fullName>
    </submittedName>
</protein>
<dbReference type="OrthoDB" id="9813368at2"/>
<organism evidence="6 7">
    <name type="scientific">Paracoccus denitrificans (strain Pd 1222)</name>
    <dbReference type="NCBI Taxonomy" id="318586"/>
    <lineage>
        <taxon>Bacteria</taxon>
        <taxon>Pseudomonadati</taxon>
        <taxon>Pseudomonadota</taxon>
        <taxon>Alphaproteobacteria</taxon>
        <taxon>Rhodobacterales</taxon>
        <taxon>Paracoccaceae</taxon>
        <taxon>Paracoccus</taxon>
    </lineage>
</organism>
<comment type="similarity">
    <text evidence="1">Belongs to the peptidase C40 family.</text>
</comment>
<evidence type="ECO:0000256" key="1">
    <source>
        <dbReference type="ARBA" id="ARBA00007074"/>
    </source>
</evidence>
<dbReference type="SUPFAM" id="SSF54001">
    <property type="entry name" value="Cysteine proteinases"/>
    <property type="match status" value="1"/>
</dbReference>
<dbReference type="InterPro" id="IPR051794">
    <property type="entry name" value="PG_Endopeptidase_C40"/>
</dbReference>
<dbReference type="InterPro" id="IPR000064">
    <property type="entry name" value="NLP_P60_dom"/>
</dbReference>
<keyword evidence="2" id="KW-0645">Protease</keyword>
<dbReference type="Pfam" id="PF00877">
    <property type="entry name" value="NLPC_P60"/>
    <property type="match status" value="1"/>
</dbReference>
<dbReference type="GO" id="GO:0008234">
    <property type="term" value="F:cysteine-type peptidase activity"/>
    <property type="evidence" value="ECO:0007669"/>
    <property type="project" value="UniProtKB-KW"/>
</dbReference>
<evidence type="ECO:0000313" key="6">
    <source>
        <dbReference type="EMBL" id="ABL70792.1"/>
    </source>
</evidence>
<dbReference type="PROSITE" id="PS51935">
    <property type="entry name" value="NLPC_P60"/>
    <property type="match status" value="1"/>
</dbReference>
<dbReference type="AlphaFoldDB" id="A1B5J8"/>
<keyword evidence="3" id="KW-0378">Hydrolase</keyword>
<dbReference type="GeneID" id="93451105"/>
<dbReference type="MEROPS" id="C40.001"/>
<evidence type="ECO:0000256" key="2">
    <source>
        <dbReference type="ARBA" id="ARBA00022670"/>
    </source>
</evidence>
<keyword evidence="7" id="KW-1185">Reference proteome</keyword>
<dbReference type="PANTHER" id="PTHR47359">
    <property type="entry name" value="PEPTIDOGLYCAN DL-ENDOPEPTIDASE CWLO"/>
    <property type="match status" value="1"/>
</dbReference>
<dbReference type="GO" id="GO:0006508">
    <property type="term" value="P:proteolysis"/>
    <property type="evidence" value="ECO:0007669"/>
    <property type="project" value="UniProtKB-KW"/>
</dbReference>
<dbReference type="InterPro" id="IPR041382">
    <property type="entry name" value="SH3_16"/>
</dbReference>
<reference evidence="7" key="1">
    <citation type="submission" date="2006-12" db="EMBL/GenBank/DDBJ databases">
        <title>Complete sequence of chromosome 1 of Paracoccus denitrificans PD1222.</title>
        <authorList>
            <person name="Copeland A."/>
            <person name="Lucas S."/>
            <person name="Lapidus A."/>
            <person name="Barry K."/>
            <person name="Detter J.C."/>
            <person name="Glavina del Rio T."/>
            <person name="Hammon N."/>
            <person name="Israni S."/>
            <person name="Dalin E."/>
            <person name="Tice H."/>
            <person name="Pitluck S."/>
            <person name="Munk A.C."/>
            <person name="Brettin T."/>
            <person name="Bruce D."/>
            <person name="Han C."/>
            <person name="Tapia R."/>
            <person name="Gilna P."/>
            <person name="Schmutz J."/>
            <person name="Larimer F."/>
            <person name="Land M."/>
            <person name="Hauser L."/>
            <person name="Kyrpides N."/>
            <person name="Lykidis A."/>
            <person name="Spiro S."/>
            <person name="Richardson D.J."/>
            <person name="Moir J.W.B."/>
            <person name="Ferguson S.J."/>
            <person name="van Spanning R.J.M."/>
            <person name="Richardson P."/>
        </authorList>
    </citation>
    <scope>NUCLEOTIDE SEQUENCE [LARGE SCALE GENOMIC DNA]</scope>
    <source>
        <strain evidence="7">Pd 1222</strain>
    </source>
</reference>
<dbReference type="EnsemblBacteria" id="ABL70792">
    <property type="protein sequence ID" value="ABL70792"/>
    <property type="gene ID" value="Pden_2708"/>
</dbReference>
<dbReference type="STRING" id="318586.Pden_2708"/>
<dbReference type="PANTHER" id="PTHR47359:SF3">
    <property type="entry name" value="NLP_P60 DOMAIN-CONTAINING PROTEIN-RELATED"/>
    <property type="match status" value="1"/>
</dbReference>
<feature type="domain" description="NlpC/P60" evidence="5">
    <location>
        <begin position="152"/>
        <end position="274"/>
    </location>
</feature>
<evidence type="ECO:0000256" key="4">
    <source>
        <dbReference type="ARBA" id="ARBA00022807"/>
    </source>
</evidence>
<dbReference type="InterPro" id="IPR038765">
    <property type="entry name" value="Papain-like_cys_pep_sf"/>
</dbReference>
<proteinExistence type="inferred from homology"/>
<dbReference type="KEGG" id="pde:Pden_2708"/>
<dbReference type="Pfam" id="PF18348">
    <property type="entry name" value="SH3_16"/>
    <property type="match status" value="1"/>
</dbReference>
<dbReference type="RefSeq" id="WP_011748983.1">
    <property type="nucleotide sequence ID" value="NC_008686.1"/>
</dbReference>
<evidence type="ECO:0000259" key="5">
    <source>
        <dbReference type="PROSITE" id="PS51935"/>
    </source>
</evidence>
<evidence type="ECO:0000256" key="3">
    <source>
        <dbReference type="ARBA" id="ARBA00022801"/>
    </source>
</evidence>
<name>A1B5J8_PARDP</name>
<dbReference type="EMBL" id="CP000489">
    <property type="protein sequence ID" value="ABL70792.1"/>
    <property type="molecule type" value="Genomic_DNA"/>
</dbReference>
<dbReference type="Proteomes" id="UP000000361">
    <property type="component" value="Chromosome 1"/>
</dbReference>
<dbReference type="HOGENOM" id="CLU_016043_13_3_5"/>
<keyword evidence="4" id="KW-0788">Thiol protease</keyword>